<accession>A0ABD3P6Z1</accession>
<keyword evidence="4" id="KW-1185">Reference proteome</keyword>
<proteinExistence type="predicted"/>
<reference evidence="3 4" key="1">
    <citation type="journal article" date="2020" name="G3 (Bethesda)">
        <title>Improved Reference Genome for Cyclotella cryptica CCMP332, a Model for Cell Wall Morphogenesis, Salinity Adaptation, and Lipid Production in Diatoms (Bacillariophyta).</title>
        <authorList>
            <person name="Roberts W.R."/>
            <person name="Downey K.M."/>
            <person name="Ruck E.C."/>
            <person name="Traller J.C."/>
            <person name="Alverson A.J."/>
        </authorList>
    </citation>
    <scope>NUCLEOTIDE SEQUENCE [LARGE SCALE GENOMIC DNA]</scope>
    <source>
        <strain evidence="3 4">CCMP332</strain>
    </source>
</reference>
<gene>
    <name evidence="3" type="ORF">HJC23_013274</name>
</gene>
<feature type="compositionally biased region" description="Basic and acidic residues" evidence="1">
    <location>
        <begin position="36"/>
        <end position="45"/>
    </location>
</feature>
<dbReference type="Gene3D" id="2.170.270.10">
    <property type="entry name" value="SET domain"/>
    <property type="match status" value="1"/>
</dbReference>
<dbReference type="InterPro" id="IPR001214">
    <property type="entry name" value="SET_dom"/>
</dbReference>
<dbReference type="PROSITE" id="PS50280">
    <property type="entry name" value="SET"/>
    <property type="match status" value="1"/>
</dbReference>
<dbReference type="SUPFAM" id="SSF82199">
    <property type="entry name" value="SET domain"/>
    <property type="match status" value="1"/>
</dbReference>
<dbReference type="AlphaFoldDB" id="A0ABD3P6Z1"/>
<feature type="domain" description="SET" evidence="2">
    <location>
        <begin position="207"/>
        <end position="339"/>
    </location>
</feature>
<dbReference type="EMBL" id="JABMIG020000245">
    <property type="protein sequence ID" value="KAL3784059.1"/>
    <property type="molecule type" value="Genomic_DNA"/>
</dbReference>
<evidence type="ECO:0000256" key="1">
    <source>
        <dbReference type="SAM" id="MobiDB-lite"/>
    </source>
</evidence>
<evidence type="ECO:0000313" key="3">
    <source>
        <dbReference type="EMBL" id="KAL3784059.1"/>
    </source>
</evidence>
<protein>
    <recommendedName>
        <fullName evidence="2">SET domain-containing protein</fullName>
    </recommendedName>
</protein>
<dbReference type="InterPro" id="IPR046341">
    <property type="entry name" value="SET_dom_sf"/>
</dbReference>
<organism evidence="3 4">
    <name type="scientific">Cyclotella cryptica</name>
    <dbReference type="NCBI Taxonomy" id="29204"/>
    <lineage>
        <taxon>Eukaryota</taxon>
        <taxon>Sar</taxon>
        <taxon>Stramenopiles</taxon>
        <taxon>Ochrophyta</taxon>
        <taxon>Bacillariophyta</taxon>
        <taxon>Coscinodiscophyceae</taxon>
        <taxon>Thalassiosirophycidae</taxon>
        <taxon>Stephanodiscales</taxon>
        <taxon>Stephanodiscaceae</taxon>
        <taxon>Cyclotella</taxon>
    </lineage>
</organism>
<feature type="compositionally biased region" description="Basic and acidic residues" evidence="1">
    <location>
        <begin position="139"/>
        <end position="163"/>
    </location>
</feature>
<evidence type="ECO:0000259" key="2">
    <source>
        <dbReference type="PROSITE" id="PS50280"/>
    </source>
</evidence>
<name>A0ABD3P6Z1_9STRA</name>
<sequence length="377" mass="42949">MAKNKSNPKAITNKPLRHGGDRNSGTNLIRKKRQRSKSDESEPTKDFLPVVAASKNGVKATSTPSDHTKGSRQVDIAPHVVQWLETRKKSVPSVLKQVCSITDMDQVLQLLPNLRERERRALIRRLERVIQKNGVPDAKQMDKLGESDDDYSRTNENGHKNEIENADWPSSVEFSNNYRWDSSVPQELKNKYSPSNGVRIRASCFSRKVYFKKISDPNHPACGEYGLYCALPDGAPPGTWLLDYVGHITLGEDQDKQSDYISDFGEKSELACDANSYGNEARFLNDFRNTGKHPNVEFTFRRDKQGELRQGVYVKLKKNSKDQGFDGVKQHEELLVSYGKSYWRSRHGNLTDFVWRLPGQEMSNENCIVKQIKSKDI</sequence>
<comment type="caution">
    <text evidence="3">The sequence shown here is derived from an EMBL/GenBank/DDBJ whole genome shotgun (WGS) entry which is preliminary data.</text>
</comment>
<dbReference type="Proteomes" id="UP001516023">
    <property type="component" value="Unassembled WGS sequence"/>
</dbReference>
<feature type="compositionally biased region" description="Polar residues" evidence="1">
    <location>
        <begin position="1"/>
        <end position="10"/>
    </location>
</feature>
<feature type="region of interest" description="Disordered" evidence="1">
    <location>
        <begin position="1"/>
        <end position="72"/>
    </location>
</feature>
<evidence type="ECO:0000313" key="4">
    <source>
        <dbReference type="Proteomes" id="UP001516023"/>
    </source>
</evidence>
<feature type="region of interest" description="Disordered" evidence="1">
    <location>
        <begin position="137"/>
        <end position="163"/>
    </location>
</feature>